<evidence type="ECO:0000256" key="3">
    <source>
        <dbReference type="ARBA" id="ARBA00004892"/>
    </source>
</evidence>
<evidence type="ECO:0000256" key="8">
    <source>
        <dbReference type="ARBA" id="ARBA00023211"/>
    </source>
</evidence>
<comment type="caution">
    <text evidence="12">The sequence shown here is derived from an EMBL/GenBank/DDBJ whole genome shotgun (WGS) entry which is preliminary data.</text>
</comment>
<dbReference type="EMBL" id="APNK01000016">
    <property type="protein sequence ID" value="KEZ77177.1"/>
    <property type="molecule type" value="Genomic_DNA"/>
</dbReference>
<evidence type="ECO:0000256" key="7">
    <source>
        <dbReference type="ARBA" id="ARBA00023004"/>
    </source>
</evidence>
<name>A0A084IKE3_SALHC</name>
<evidence type="ECO:0000313" key="13">
    <source>
        <dbReference type="Proteomes" id="UP000028302"/>
    </source>
</evidence>
<evidence type="ECO:0000256" key="1">
    <source>
        <dbReference type="ARBA" id="ARBA00001794"/>
    </source>
</evidence>
<protein>
    <recommendedName>
        <fullName evidence="6 11">Mannonate dehydratase</fullName>
        <ecNumber evidence="5 11">4.2.1.8</ecNumber>
    </recommendedName>
    <alternativeName>
        <fullName evidence="10 11">D-mannonate hydro-lyase</fullName>
    </alternativeName>
</protein>
<dbReference type="Proteomes" id="UP000028302">
    <property type="component" value="Unassembled WGS sequence"/>
</dbReference>
<keyword evidence="7 11" id="KW-0408">Iron</keyword>
<proteinExistence type="inferred from homology"/>
<evidence type="ECO:0000256" key="9">
    <source>
        <dbReference type="ARBA" id="ARBA00023239"/>
    </source>
</evidence>
<dbReference type="NCBIfam" id="TIGR00695">
    <property type="entry name" value="uxuA"/>
    <property type="match status" value="1"/>
</dbReference>
<accession>A0A084IKE3</accession>
<evidence type="ECO:0000313" key="12">
    <source>
        <dbReference type="EMBL" id="KEZ77177.1"/>
    </source>
</evidence>
<evidence type="ECO:0000256" key="4">
    <source>
        <dbReference type="ARBA" id="ARBA00007389"/>
    </source>
</evidence>
<dbReference type="PIRSF" id="PIRSF016049">
    <property type="entry name" value="Man_dehyd"/>
    <property type="match status" value="1"/>
</dbReference>
<reference evidence="12 13" key="1">
    <citation type="submission" date="2013-03" db="EMBL/GenBank/DDBJ databases">
        <title>Salinisphaera hydrothermalis C41B8 Genome Sequencing.</title>
        <authorList>
            <person name="Li C."/>
            <person name="Lai Q."/>
            <person name="Shao Z."/>
        </authorList>
    </citation>
    <scope>NUCLEOTIDE SEQUENCE [LARGE SCALE GENOMIC DNA]</scope>
    <source>
        <strain evidence="12 13">C41B8</strain>
    </source>
</reference>
<dbReference type="HAMAP" id="MF_00106">
    <property type="entry name" value="UxuA"/>
    <property type="match status" value="1"/>
</dbReference>
<keyword evidence="13" id="KW-1185">Reference proteome</keyword>
<comment type="function">
    <text evidence="2 11">Catalyzes the dehydration of D-mannonate.</text>
</comment>
<dbReference type="EC" id="4.2.1.8" evidence="5 11"/>
<dbReference type="GO" id="GO:0008198">
    <property type="term" value="F:ferrous iron binding"/>
    <property type="evidence" value="ECO:0007669"/>
    <property type="project" value="TreeGrafter"/>
</dbReference>
<evidence type="ECO:0000256" key="2">
    <source>
        <dbReference type="ARBA" id="ARBA00002713"/>
    </source>
</evidence>
<dbReference type="OrthoDB" id="9780250at2"/>
<comment type="pathway">
    <text evidence="3 11">Carbohydrate metabolism; pentose and glucuronate interconversion.</text>
</comment>
<dbReference type="GO" id="GO:0042840">
    <property type="term" value="P:D-glucuronate catabolic process"/>
    <property type="evidence" value="ECO:0007669"/>
    <property type="project" value="TreeGrafter"/>
</dbReference>
<dbReference type="RefSeq" id="WP_037338072.1">
    <property type="nucleotide sequence ID" value="NZ_APNK01000016.1"/>
</dbReference>
<comment type="similarity">
    <text evidence="4 11">Belongs to the mannonate dehydratase family.</text>
</comment>
<dbReference type="PATRIC" id="fig|1304275.5.peg.2310"/>
<dbReference type="GO" id="GO:0008927">
    <property type="term" value="F:mannonate dehydratase activity"/>
    <property type="evidence" value="ECO:0007669"/>
    <property type="project" value="UniProtKB-UniRule"/>
</dbReference>
<keyword evidence="9 11" id="KW-0456">Lyase</keyword>
<dbReference type="UniPathway" id="UPA00246"/>
<dbReference type="NCBIfam" id="NF003027">
    <property type="entry name" value="PRK03906.1"/>
    <property type="match status" value="1"/>
</dbReference>
<comment type="catalytic activity">
    <reaction evidence="1 11">
        <text>D-mannonate = 2-dehydro-3-deoxy-D-gluconate + H2O</text>
        <dbReference type="Rhea" id="RHEA:20097"/>
        <dbReference type="ChEBI" id="CHEBI:15377"/>
        <dbReference type="ChEBI" id="CHEBI:17767"/>
        <dbReference type="ChEBI" id="CHEBI:57990"/>
        <dbReference type="EC" id="4.2.1.8"/>
    </reaction>
</comment>
<organism evidence="12 13">
    <name type="scientific">Salinisphaera hydrothermalis (strain C41B8)</name>
    <dbReference type="NCBI Taxonomy" id="1304275"/>
    <lineage>
        <taxon>Bacteria</taxon>
        <taxon>Pseudomonadati</taxon>
        <taxon>Pseudomonadota</taxon>
        <taxon>Gammaproteobacteria</taxon>
        <taxon>Salinisphaerales</taxon>
        <taxon>Salinisphaeraceae</taxon>
        <taxon>Salinisphaera</taxon>
    </lineage>
</organism>
<dbReference type="PANTHER" id="PTHR30387:SF2">
    <property type="entry name" value="MANNONATE DEHYDRATASE"/>
    <property type="match status" value="1"/>
</dbReference>
<dbReference type="Gene3D" id="3.20.20.150">
    <property type="entry name" value="Divalent-metal-dependent TIM barrel enzymes"/>
    <property type="match status" value="1"/>
</dbReference>
<dbReference type="GO" id="GO:0030145">
    <property type="term" value="F:manganese ion binding"/>
    <property type="evidence" value="ECO:0007669"/>
    <property type="project" value="TreeGrafter"/>
</dbReference>
<dbReference type="InterPro" id="IPR036237">
    <property type="entry name" value="Xyl_isomerase-like_sf"/>
</dbReference>
<dbReference type="SUPFAM" id="SSF51658">
    <property type="entry name" value="Xylose isomerase-like"/>
    <property type="match status" value="1"/>
</dbReference>
<dbReference type="AlphaFoldDB" id="A0A084IKE3"/>
<dbReference type="Pfam" id="PF03786">
    <property type="entry name" value="UxuA"/>
    <property type="match status" value="1"/>
</dbReference>
<comment type="cofactor">
    <cofactor evidence="11">
        <name>Fe(2+)</name>
        <dbReference type="ChEBI" id="CHEBI:29033"/>
    </cofactor>
    <cofactor evidence="11">
        <name>Mn(2+)</name>
        <dbReference type="ChEBI" id="CHEBI:29035"/>
    </cofactor>
</comment>
<gene>
    <name evidence="11" type="primary">uxuA</name>
    <name evidence="12" type="ORF">C41B8_11328</name>
</gene>
<dbReference type="STRING" id="1304275.C41B8_11328"/>
<evidence type="ECO:0000256" key="10">
    <source>
        <dbReference type="ARBA" id="ARBA00033474"/>
    </source>
</evidence>
<dbReference type="InterPro" id="IPR004628">
    <property type="entry name" value="Man_deHydtase"/>
</dbReference>
<dbReference type="eggNOG" id="COG1312">
    <property type="taxonomic scope" value="Bacteria"/>
</dbReference>
<evidence type="ECO:0000256" key="5">
    <source>
        <dbReference type="ARBA" id="ARBA00012927"/>
    </source>
</evidence>
<evidence type="ECO:0000256" key="11">
    <source>
        <dbReference type="HAMAP-Rule" id="MF_00106"/>
    </source>
</evidence>
<keyword evidence="8 11" id="KW-0464">Manganese</keyword>
<dbReference type="PANTHER" id="PTHR30387">
    <property type="entry name" value="MANNONATE DEHYDRATASE"/>
    <property type="match status" value="1"/>
</dbReference>
<sequence>MEYTWRWFGPPDPITLAEIRQTGATGIVTALHEIDNDTAWPAAAIAERKAAIEAAGLTWSVVESIPLTEAIRTGAPGRDADIDAWATTLRRLGAAGIRTVAYNFMPVADWTRTELARALPGGGTALAFDYIACAAFDLFLLERPGAEHDYDEAERAAARACFQAMDESARRRLIDNVTAGLPGADAGYDLAGFRNAIAAYRDIDHARLRENLRYFLERVVPVAEAAGVKLALHPDDPPRPLFGLPRIVSNAADVRWILDAVDSPAHGLTFCTGSYGAAADNDLVAMAREFASRIHFAHLRSVARDLVDPRSFAEAEHLGGDGDIPGVMAVLLAEEDRRIAAGGRALPVRADHGHHLLGDGARDTRPGYPLYGRLRGLAELRGLEAGLRYAR</sequence>
<evidence type="ECO:0000256" key="6">
    <source>
        <dbReference type="ARBA" id="ARBA00016339"/>
    </source>
</evidence>